<accession>A0A1F5VPM6</accession>
<keyword evidence="1" id="KW-1133">Transmembrane helix</keyword>
<evidence type="ECO:0000256" key="1">
    <source>
        <dbReference type="SAM" id="Phobius"/>
    </source>
</evidence>
<dbReference type="EMBL" id="MFHH01000009">
    <property type="protein sequence ID" value="OGF65354.1"/>
    <property type="molecule type" value="Genomic_DNA"/>
</dbReference>
<sequence>MNPVRNRLRNKNMLETKNLIKGTDQVRNFHEYLFISIIIAEGGFAVTPYLKFTSAEFLTG</sequence>
<proteinExistence type="predicted"/>
<keyword evidence="1" id="KW-0472">Membrane</keyword>
<dbReference type="Proteomes" id="UP000177451">
    <property type="component" value="Unassembled WGS sequence"/>
</dbReference>
<organism evidence="2 3">
    <name type="scientific">Candidatus Giovannonibacteria bacterium RIFCSPHIGHO2_02_42_15</name>
    <dbReference type="NCBI Taxonomy" id="1798329"/>
    <lineage>
        <taxon>Bacteria</taxon>
        <taxon>Candidatus Giovannoniibacteriota</taxon>
    </lineage>
</organism>
<comment type="caution">
    <text evidence="2">The sequence shown here is derived from an EMBL/GenBank/DDBJ whole genome shotgun (WGS) entry which is preliminary data.</text>
</comment>
<dbReference type="AlphaFoldDB" id="A0A1F5VPM6"/>
<evidence type="ECO:0000313" key="2">
    <source>
        <dbReference type="EMBL" id="OGF65354.1"/>
    </source>
</evidence>
<evidence type="ECO:0000313" key="3">
    <source>
        <dbReference type="Proteomes" id="UP000177451"/>
    </source>
</evidence>
<name>A0A1F5VPM6_9BACT</name>
<reference evidence="2 3" key="1">
    <citation type="journal article" date="2016" name="Nat. Commun.">
        <title>Thousands of microbial genomes shed light on interconnected biogeochemical processes in an aquifer system.</title>
        <authorList>
            <person name="Anantharaman K."/>
            <person name="Brown C.T."/>
            <person name="Hug L.A."/>
            <person name="Sharon I."/>
            <person name="Castelle C.J."/>
            <person name="Probst A.J."/>
            <person name="Thomas B.C."/>
            <person name="Singh A."/>
            <person name="Wilkins M.J."/>
            <person name="Karaoz U."/>
            <person name="Brodie E.L."/>
            <person name="Williams K.H."/>
            <person name="Hubbard S.S."/>
            <person name="Banfield J.F."/>
        </authorList>
    </citation>
    <scope>NUCLEOTIDE SEQUENCE [LARGE SCALE GENOMIC DNA]</scope>
</reference>
<gene>
    <name evidence="2" type="ORF">A2Z53_02480</name>
</gene>
<keyword evidence="1" id="KW-0812">Transmembrane</keyword>
<protein>
    <submittedName>
        <fullName evidence="2">Uncharacterized protein</fullName>
    </submittedName>
</protein>
<feature type="transmembrane region" description="Helical" evidence="1">
    <location>
        <begin position="32"/>
        <end position="50"/>
    </location>
</feature>